<reference evidence="1" key="2">
    <citation type="submission" date="2019-07" db="EMBL/GenBank/DDBJ databases">
        <authorList>
            <person name="Seetharam A."/>
            <person name="Woodhouse M."/>
            <person name="Cannon E."/>
        </authorList>
    </citation>
    <scope>NUCLEOTIDE SEQUENCE [LARGE SCALE GENOMIC DNA]</scope>
    <source>
        <strain evidence="1">cv. B73</strain>
    </source>
</reference>
<organism evidence="1 2">
    <name type="scientific">Zea mays</name>
    <name type="common">Maize</name>
    <dbReference type="NCBI Taxonomy" id="4577"/>
    <lineage>
        <taxon>Eukaryota</taxon>
        <taxon>Viridiplantae</taxon>
        <taxon>Streptophyta</taxon>
        <taxon>Embryophyta</taxon>
        <taxon>Tracheophyta</taxon>
        <taxon>Spermatophyta</taxon>
        <taxon>Magnoliopsida</taxon>
        <taxon>Liliopsida</taxon>
        <taxon>Poales</taxon>
        <taxon>Poaceae</taxon>
        <taxon>PACMAD clade</taxon>
        <taxon>Panicoideae</taxon>
        <taxon>Andropogonodae</taxon>
        <taxon>Andropogoneae</taxon>
        <taxon>Tripsacinae</taxon>
        <taxon>Zea</taxon>
    </lineage>
</organism>
<keyword evidence="2" id="KW-1185">Reference proteome</keyword>
<sequence>MQISQLQRSAMCDFLSPTCGPRWTGASASQLTTKSRTYVPDLPLSLSLGPPDQGSLLAVAVADLAAILSPDRNNPAKFLTNSADFQLHPLDRIPEIYLWSDAASPIVPRISNRPSCGRREDKSRENCRRGRARAVVEPWLVKRCGRWVACTRVDAWLRAGCSSFTGKVMAHLWARDLSSGLHRRRGTVLWSGWVSRVFEPLCESVGHGLRHDLFQRVVARGLHWEIDTN</sequence>
<evidence type="ECO:0000313" key="2">
    <source>
        <dbReference type="Proteomes" id="UP000007305"/>
    </source>
</evidence>
<name>A0A804QQ89_MAIZE</name>
<reference evidence="1" key="3">
    <citation type="submission" date="2021-05" db="UniProtKB">
        <authorList>
            <consortium name="EnsemblPlants"/>
        </authorList>
    </citation>
    <scope>IDENTIFICATION</scope>
    <source>
        <strain evidence="1">cv. B73</strain>
    </source>
</reference>
<proteinExistence type="predicted"/>
<dbReference type="Proteomes" id="UP000007305">
    <property type="component" value="Chromosome 8"/>
</dbReference>
<dbReference type="Gramene" id="Zm00001eb357130_T001">
    <property type="protein sequence ID" value="Zm00001eb357130_P001"/>
    <property type="gene ID" value="Zm00001eb357130"/>
</dbReference>
<accession>A0A804QQ89</accession>
<dbReference type="InParanoid" id="A0A804QQ89"/>
<evidence type="ECO:0000313" key="1">
    <source>
        <dbReference type="EnsemblPlants" id="Zm00001eb357130_P001"/>
    </source>
</evidence>
<protein>
    <submittedName>
        <fullName evidence="1">Uncharacterized protein</fullName>
    </submittedName>
</protein>
<reference evidence="2" key="1">
    <citation type="journal article" date="2009" name="Science">
        <title>The B73 maize genome: complexity, diversity, and dynamics.</title>
        <authorList>
            <person name="Schnable P.S."/>
            <person name="Ware D."/>
            <person name="Fulton R.S."/>
            <person name="Stein J.C."/>
            <person name="Wei F."/>
            <person name="Pasternak S."/>
            <person name="Liang C."/>
            <person name="Zhang J."/>
            <person name="Fulton L."/>
            <person name="Graves T.A."/>
            <person name="Minx P."/>
            <person name="Reily A.D."/>
            <person name="Courtney L."/>
            <person name="Kruchowski S.S."/>
            <person name="Tomlinson C."/>
            <person name="Strong C."/>
            <person name="Delehaunty K."/>
            <person name="Fronick C."/>
            <person name="Courtney B."/>
            <person name="Rock S.M."/>
            <person name="Belter E."/>
            <person name="Du F."/>
            <person name="Kim K."/>
            <person name="Abbott R.M."/>
            <person name="Cotton M."/>
            <person name="Levy A."/>
            <person name="Marchetto P."/>
            <person name="Ochoa K."/>
            <person name="Jackson S.M."/>
            <person name="Gillam B."/>
            <person name="Chen W."/>
            <person name="Yan L."/>
            <person name="Higginbotham J."/>
            <person name="Cardenas M."/>
            <person name="Waligorski J."/>
            <person name="Applebaum E."/>
            <person name="Phelps L."/>
            <person name="Falcone J."/>
            <person name="Kanchi K."/>
            <person name="Thane T."/>
            <person name="Scimone A."/>
            <person name="Thane N."/>
            <person name="Henke J."/>
            <person name="Wang T."/>
            <person name="Ruppert J."/>
            <person name="Shah N."/>
            <person name="Rotter K."/>
            <person name="Hodges J."/>
            <person name="Ingenthron E."/>
            <person name="Cordes M."/>
            <person name="Kohlberg S."/>
            <person name="Sgro J."/>
            <person name="Delgado B."/>
            <person name="Mead K."/>
            <person name="Chinwalla A."/>
            <person name="Leonard S."/>
            <person name="Crouse K."/>
            <person name="Collura K."/>
            <person name="Kudrna D."/>
            <person name="Currie J."/>
            <person name="He R."/>
            <person name="Angelova A."/>
            <person name="Rajasekar S."/>
            <person name="Mueller T."/>
            <person name="Lomeli R."/>
            <person name="Scara G."/>
            <person name="Ko A."/>
            <person name="Delaney K."/>
            <person name="Wissotski M."/>
            <person name="Lopez G."/>
            <person name="Campos D."/>
            <person name="Braidotti M."/>
            <person name="Ashley E."/>
            <person name="Golser W."/>
            <person name="Kim H."/>
            <person name="Lee S."/>
            <person name="Lin J."/>
            <person name="Dujmic Z."/>
            <person name="Kim W."/>
            <person name="Talag J."/>
            <person name="Zuccolo A."/>
            <person name="Fan C."/>
            <person name="Sebastian A."/>
            <person name="Kramer M."/>
            <person name="Spiegel L."/>
            <person name="Nascimento L."/>
            <person name="Zutavern T."/>
            <person name="Miller B."/>
            <person name="Ambroise C."/>
            <person name="Muller S."/>
            <person name="Spooner W."/>
            <person name="Narechania A."/>
            <person name="Ren L."/>
            <person name="Wei S."/>
            <person name="Kumari S."/>
            <person name="Faga B."/>
            <person name="Levy M.J."/>
            <person name="McMahan L."/>
            <person name="Van Buren P."/>
            <person name="Vaughn M.W."/>
            <person name="Ying K."/>
            <person name="Yeh C.-T."/>
            <person name="Emrich S.J."/>
            <person name="Jia Y."/>
            <person name="Kalyanaraman A."/>
            <person name="Hsia A.-P."/>
            <person name="Barbazuk W.B."/>
            <person name="Baucom R.S."/>
            <person name="Brutnell T.P."/>
            <person name="Carpita N.C."/>
            <person name="Chaparro C."/>
            <person name="Chia J.-M."/>
            <person name="Deragon J.-M."/>
            <person name="Estill J.C."/>
            <person name="Fu Y."/>
            <person name="Jeddeloh J.A."/>
            <person name="Han Y."/>
            <person name="Lee H."/>
            <person name="Li P."/>
            <person name="Lisch D.R."/>
            <person name="Liu S."/>
            <person name="Liu Z."/>
            <person name="Nagel D.H."/>
            <person name="McCann M.C."/>
            <person name="SanMiguel P."/>
            <person name="Myers A.M."/>
            <person name="Nettleton D."/>
            <person name="Nguyen J."/>
            <person name="Penning B.W."/>
            <person name="Ponnala L."/>
            <person name="Schneider K.L."/>
            <person name="Schwartz D.C."/>
            <person name="Sharma A."/>
            <person name="Soderlund C."/>
            <person name="Springer N.M."/>
            <person name="Sun Q."/>
            <person name="Wang H."/>
            <person name="Waterman M."/>
            <person name="Westerman R."/>
            <person name="Wolfgruber T.K."/>
            <person name="Yang L."/>
            <person name="Yu Y."/>
            <person name="Zhang L."/>
            <person name="Zhou S."/>
            <person name="Zhu Q."/>
            <person name="Bennetzen J.L."/>
            <person name="Dawe R.K."/>
            <person name="Jiang J."/>
            <person name="Jiang N."/>
            <person name="Presting G.G."/>
            <person name="Wessler S.R."/>
            <person name="Aluru S."/>
            <person name="Martienssen R.A."/>
            <person name="Clifton S.W."/>
            <person name="McCombie W.R."/>
            <person name="Wing R.A."/>
            <person name="Wilson R.K."/>
        </authorList>
    </citation>
    <scope>NUCLEOTIDE SEQUENCE [LARGE SCALE GENOMIC DNA]</scope>
    <source>
        <strain evidence="2">cv. B73</strain>
    </source>
</reference>
<dbReference type="AlphaFoldDB" id="A0A804QQ89"/>
<dbReference type="EnsemblPlants" id="Zm00001eb357130_T001">
    <property type="protein sequence ID" value="Zm00001eb357130_P001"/>
    <property type="gene ID" value="Zm00001eb357130"/>
</dbReference>